<protein>
    <submittedName>
        <fullName evidence="1">Uncharacterized protein</fullName>
    </submittedName>
</protein>
<evidence type="ECO:0000313" key="2">
    <source>
        <dbReference type="Proteomes" id="UP001153365"/>
    </source>
</evidence>
<sequence>MHSLFKIPCEGQGKHTKSFTRASAGLRAHQLSLESTKGILIVGFRVLKCKGFRVFAMMAIKGTDKIEQLAKLAECLPDALETVCRVFLAALTLVLVIEERAQFAELISDPALALDLVTNGSPLVDNHKDMSLLLTGCS</sequence>
<gene>
    <name evidence="1" type="ORF">PPACK8108_LOCUS11667</name>
</gene>
<comment type="caution">
    <text evidence="1">The sequence shown here is derived from an EMBL/GenBank/DDBJ whole genome shotgun (WGS) entry which is preliminary data.</text>
</comment>
<name>A0AAV0B105_PHAPC</name>
<accession>A0AAV0B105</accession>
<reference evidence="1" key="1">
    <citation type="submission" date="2022-06" db="EMBL/GenBank/DDBJ databases">
        <authorList>
            <consortium name="SYNGENTA / RWTH Aachen University"/>
        </authorList>
    </citation>
    <scope>NUCLEOTIDE SEQUENCE</scope>
</reference>
<proteinExistence type="predicted"/>
<evidence type="ECO:0000313" key="1">
    <source>
        <dbReference type="EMBL" id="CAH7676526.1"/>
    </source>
</evidence>
<dbReference type="Proteomes" id="UP001153365">
    <property type="component" value="Unassembled WGS sequence"/>
</dbReference>
<organism evidence="1 2">
    <name type="scientific">Phakopsora pachyrhizi</name>
    <name type="common">Asian soybean rust disease fungus</name>
    <dbReference type="NCBI Taxonomy" id="170000"/>
    <lineage>
        <taxon>Eukaryota</taxon>
        <taxon>Fungi</taxon>
        <taxon>Dikarya</taxon>
        <taxon>Basidiomycota</taxon>
        <taxon>Pucciniomycotina</taxon>
        <taxon>Pucciniomycetes</taxon>
        <taxon>Pucciniales</taxon>
        <taxon>Phakopsoraceae</taxon>
        <taxon>Phakopsora</taxon>
    </lineage>
</organism>
<dbReference type="AlphaFoldDB" id="A0AAV0B105"/>
<keyword evidence="2" id="KW-1185">Reference proteome</keyword>
<dbReference type="EMBL" id="CALTRL010002719">
    <property type="protein sequence ID" value="CAH7676526.1"/>
    <property type="molecule type" value="Genomic_DNA"/>
</dbReference>